<evidence type="ECO:0000256" key="2">
    <source>
        <dbReference type="ARBA" id="ARBA00022801"/>
    </source>
</evidence>
<accession>A0A0R2H3G6</accession>
<dbReference type="Gene3D" id="3.90.79.10">
    <property type="entry name" value="Nucleoside Triphosphate Pyrophosphohydrolase"/>
    <property type="match status" value="1"/>
</dbReference>
<keyword evidence="6" id="KW-1185">Reference proteome</keyword>
<dbReference type="PANTHER" id="PTHR43046">
    <property type="entry name" value="GDP-MANNOSE MANNOSYL HYDROLASE"/>
    <property type="match status" value="1"/>
</dbReference>
<dbReference type="InterPro" id="IPR020084">
    <property type="entry name" value="NUDIX_hydrolase_CS"/>
</dbReference>
<feature type="domain" description="Nudix hydrolase" evidence="4">
    <location>
        <begin position="19"/>
        <end position="145"/>
    </location>
</feature>
<dbReference type="EMBL" id="JQBL01000045">
    <property type="protein sequence ID" value="KRN47449.1"/>
    <property type="molecule type" value="Genomic_DNA"/>
</dbReference>
<comment type="caution">
    <text evidence="5">The sequence shown here is derived from an EMBL/GenBank/DDBJ whole genome shotgun (WGS) entry which is preliminary data.</text>
</comment>
<dbReference type="Proteomes" id="UP000051841">
    <property type="component" value="Unassembled WGS sequence"/>
</dbReference>
<dbReference type="CDD" id="cd04699">
    <property type="entry name" value="NUDIX_MutT_Nudt1"/>
    <property type="match status" value="1"/>
</dbReference>
<comment type="similarity">
    <text evidence="3">Belongs to the Nudix hydrolase family.</text>
</comment>
<dbReference type="PANTHER" id="PTHR43046:SF14">
    <property type="entry name" value="MUTT_NUDIX FAMILY PROTEIN"/>
    <property type="match status" value="1"/>
</dbReference>
<evidence type="ECO:0000259" key="4">
    <source>
        <dbReference type="PROSITE" id="PS51462"/>
    </source>
</evidence>
<dbReference type="GO" id="GO:0016787">
    <property type="term" value="F:hydrolase activity"/>
    <property type="evidence" value="ECO:0007669"/>
    <property type="project" value="UniProtKB-KW"/>
</dbReference>
<sequence length="158" mass="18378">MHHTCYDSKKERIKMGKVNFHITVKAIVIHEGKILIMKRVRPSSDGLGWWELPGGGLEYGETPHEALIRELKEETGLDIKILKPVYTFTAIRENYQTVGIGFLTIPTNDHVILSDEHTDYRFVSQDELKDSLDVHIYKDIEKALDEYNQLIEYHKLKK</sequence>
<dbReference type="InterPro" id="IPR000086">
    <property type="entry name" value="NUDIX_hydrolase_dom"/>
</dbReference>
<organism evidence="5 6">
    <name type="scientific">Kandleria vitulina DSM 20405</name>
    <dbReference type="NCBI Taxonomy" id="1410657"/>
    <lineage>
        <taxon>Bacteria</taxon>
        <taxon>Bacillati</taxon>
        <taxon>Bacillota</taxon>
        <taxon>Erysipelotrichia</taxon>
        <taxon>Erysipelotrichales</taxon>
        <taxon>Coprobacillaceae</taxon>
        <taxon>Kandleria</taxon>
    </lineage>
</organism>
<protein>
    <recommendedName>
        <fullName evidence="4">Nudix hydrolase domain-containing protein</fullName>
    </recommendedName>
</protein>
<dbReference type="PATRIC" id="fig|1410657.5.peg.1597"/>
<evidence type="ECO:0000256" key="3">
    <source>
        <dbReference type="RuleBase" id="RU003476"/>
    </source>
</evidence>
<evidence type="ECO:0000256" key="1">
    <source>
        <dbReference type="ARBA" id="ARBA00001946"/>
    </source>
</evidence>
<keyword evidence="2 3" id="KW-0378">Hydrolase</keyword>
<proteinExistence type="inferred from homology"/>
<dbReference type="Pfam" id="PF00293">
    <property type="entry name" value="NUDIX"/>
    <property type="match status" value="1"/>
</dbReference>
<dbReference type="InterPro" id="IPR015797">
    <property type="entry name" value="NUDIX_hydrolase-like_dom_sf"/>
</dbReference>
<dbReference type="PROSITE" id="PS00893">
    <property type="entry name" value="NUDIX_BOX"/>
    <property type="match status" value="1"/>
</dbReference>
<name>A0A0R2H3G6_9FIRM</name>
<dbReference type="AlphaFoldDB" id="A0A0R2H3G6"/>
<evidence type="ECO:0000313" key="5">
    <source>
        <dbReference type="EMBL" id="KRN47449.1"/>
    </source>
</evidence>
<comment type="cofactor">
    <cofactor evidence="1">
        <name>Mg(2+)</name>
        <dbReference type="ChEBI" id="CHEBI:18420"/>
    </cofactor>
</comment>
<dbReference type="SUPFAM" id="SSF55811">
    <property type="entry name" value="Nudix"/>
    <property type="match status" value="1"/>
</dbReference>
<dbReference type="PROSITE" id="PS51462">
    <property type="entry name" value="NUDIX"/>
    <property type="match status" value="1"/>
</dbReference>
<gene>
    <name evidence="5" type="ORF">IV49_GL001547</name>
</gene>
<dbReference type="InterPro" id="IPR020476">
    <property type="entry name" value="Nudix_hydrolase"/>
</dbReference>
<reference evidence="5 6" key="1">
    <citation type="journal article" date="2015" name="Genome Announc.">
        <title>Expanding the biotechnology potential of lactobacilli through comparative genomics of 213 strains and associated genera.</title>
        <authorList>
            <person name="Sun Z."/>
            <person name="Harris H.M."/>
            <person name="McCann A."/>
            <person name="Guo C."/>
            <person name="Argimon S."/>
            <person name="Zhang W."/>
            <person name="Yang X."/>
            <person name="Jeffery I.B."/>
            <person name="Cooney J.C."/>
            <person name="Kagawa T.F."/>
            <person name="Liu W."/>
            <person name="Song Y."/>
            <person name="Salvetti E."/>
            <person name="Wrobel A."/>
            <person name="Rasinkangas P."/>
            <person name="Parkhill J."/>
            <person name="Rea M.C."/>
            <person name="O'Sullivan O."/>
            <person name="Ritari J."/>
            <person name="Douillard F.P."/>
            <person name="Paul Ross R."/>
            <person name="Yang R."/>
            <person name="Briner A.E."/>
            <person name="Felis G.E."/>
            <person name="de Vos W.M."/>
            <person name="Barrangou R."/>
            <person name="Klaenhammer T.R."/>
            <person name="Caufield P.W."/>
            <person name="Cui Y."/>
            <person name="Zhang H."/>
            <person name="O'Toole P.W."/>
        </authorList>
    </citation>
    <scope>NUCLEOTIDE SEQUENCE [LARGE SCALE GENOMIC DNA]</scope>
    <source>
        <strain evidence="5 6">DSM 20405</strain>
    </source>
</reference>
<dbReference type="PRINTS" id="PR00502">
    <property type="entry name" value="NUDIXFAMILY"/>
</dbReference>
<evidence type="ECO:0000313" key="6">
    <source>
        <dbReference type="Proteomes" id="UP000051841"/>
    </source>
</evidence>